<gene>
    <name evidence="2" type="primary">106093271</name>
</gene>
<evidence type="ECO:0000313" key="2">
    <source>
        <dbReference type="EnsemblMetazoa" id="SCAU009155-PA"/>
    </source>
</evidence>
<feature type="compositionally biased region" description="Basic residues" evidence="1">
    <location>
        <begin position="29"/>
        <end position="41"/>
    </location>
</feature>
<protein>
    <submittedName>
        <fullName evidence="2">Uncharacterized protein</fullName>
    </submittedName>
</protein>
<name>A0A1I8PLI4_STOCA</name>
<proteinExistence type="predicted"/>
<feature type="region of interest" description="Disordered" evidence="1">
    <location>
        <begin position="29"/>
        <end position="58"/>
    </location>
</feature>
<evidence type="ECO:0000256" key="1">
    <source>
        <dbReference type="SAM" id="MobiDB-lite"/>
    </source>
</evidence>
<dbReference type="AlphaFoldDB" id="A0A1I8PLI4"/>
<reference evidence="2" key="1">
    <citation type="submission" date="2020-05" db="UniProtKB">
        <authorList>
            <consortium name="EnsemblMetazoa"/>
        </authorList>
    </citation>
    <scope>IDENTIFICATION</scope>
    <source>
        <strain evidence="2">USDA</strain>
    </source>
</reference>
<dbReference type="EnsemblMetazoa" id="SCAU009155-RA">
    <property type="protein sequence ID" value="SCAU009155-PA"/>
    <property type="gene ID" value="SCAU009155"/>
</dbReference>
<evidence type="ECO:0000313" key="3">
    <source>
        <dbReference type="Proteomes" id="UP000095300"/>
    </source>
</evidence>
<accession>A0A1I8PLI4</accession>
<organism evidence="2 3">
    <name type="scientific">Stomoxys calcitrans</name>
    <name type="common">Stable fly</name>
    <name type="synonym">Conops calcitrans</name>
    <dbReference type="NCBI Taxonomy" id="35570"/>
    <lineage>
        <taxon>Eukaryota</taxon>
        <taxon>Metazoa</taxon>
        <taxon>Ecdysozoa</taxon>
        <taxon>Arthropoda</taxon>
        <taxon>Hexapoda</taxon>
        <taxon>Insecta</taxon>
        <taxon>Pterygota</taxon>
        <taxon>Neoptera</taxon>
        <taxon>Endopterygota</taxon>
        <taxon>Diptera</taxon>
        <taxon>Brachycera</taxon>
        <taxon>Muscomorpha</taxon>
        <taxon>Muscoidea</taxon>
        <taxon>Muscidae</taxon>
        <taxon>Stomoxys</taxon>
    </lineage>
</organism>
<feature type="compositionally biased region" description="Polar residues" evidence="1">
    <location>
        <begin position="48"/>
        <end position="58"/>
    </location>
</feature>
<dbReference type="VEuPathDB" id="VectorBase:SCAU009155"/>
<keyword evidence="3" id="KW-1185">Reference proteome</keyword>
<sequence length="219" mass="24128">MPNSKNLPNNLRQKQYFGRENAIKTAKKILKKTTNKKKTNSKKIEAATTSWNNSSTANYEDETDMSATSSAGTKVVSKIWKRSFESAVESKQKFKSSKNRSAKWAKFSNTSEIREETSSLSPGMSYSDALCGRSRFGAITVEHLLTQTIEGGSPKKPKNTWLGFSFNQRDGVENGNEKAMGTPLPETKGTLQSSVINPAEKSSDGNAFNLKTFLINLPA</sequence>
<dbReference type="Proteomes" id="UP000095300">
    <property type="component" value="Unassembled WGS sequence"/>
</dbReference>
<dbReference type="KEGG" id="scac:106093271"/>